<dbReference type="PANTHER" id="PTHR11082:SF5">
    <property type="entry name" value="TRNA-DIHYDROURIDINE(16_17) SYNTHASE [NAD(P)(+)]-LIKE"/>
    <property type="match status" value="1"/>
</dbReference>
<keyword evidence="1" id="KW-0521">NADP</keyword>
<dbReference type="Proteomes" id="UP001165289">
    <property type="component" value="Unassembled WGS sequence"/>
</dbReference>
<dbReference type="GO" id="GO:0017150">
    <property type="term" value="F:tRNA dihydrouridine synthase activity"/>
    <property type="evidence" value="ECO:0007669"/>
    <property type="project" value="TreeGrafter"/>
</dbReference>
<dbReference type="EMBL" id="JAKMXF010000365">
    <property type="protein sequence ID" value="KAI6645679.1"/>
    <property type="molecule type" value="Genomic_DNA"/>
</dbReference>
<dbReference type="InterPro" id="IPR013785">
    <property type="entry name" value="Aldolase_TIM"/>
</dbReference>
<evidence type="ECO:0000256" key="1">
    <source>
        <dbReference type="ARBA" id="ARBA00022857"/>
    </source>
</evidence>
<feature type="domain" description="DUS-like FMN-binding" evidence="3">
    <location>
        <begin position="27"/>
        <end position="117"/>
    </location>
</feature>
<proteinExistence type="predicted"/>
<name>A0AAV7JA02_9METZ</name>
<organism evidence="4 5">
    <name type="scientific">Oopsacas minuta</name>
    <dbReference type="NCBI Taxonomy" id="111878"/>
    <lineage>
        <taxon>Eukaryota</taxon>
        <taxon>Metazoa</taxon>
        <taxon>Porifera</taxon>
        <taxon>Hexactinellida</taxon>
        <taxon>Hexasterophora</taxon>
        <taxon>Lyssacinosida</taxon>
        <taxon>Leucopsacidae</taxon>
        <taxon>Oopsacas</taxon>
    </lineage>
</organism>
<dbReference type="PANTHER" id="PTHR11082">
    <property type="entry name" value="TRNA-DIHYDROURIDINE SYNTHASE"/>
    <property type="match status" value="1"/>
</dbReference>
<dbReference type="CDD" id="cd02801">
    <property type="entry name" value="DUS_like_FMN"/>
    <property type="match status" value="1"/>
</dbReference>
<evidence type="ECO:0000313" key="5">
    <source>
        <dbReference type="Proteomes" id="UP001165289"/>
    </source>
</evidence>
<gene>
    <name evidence="4" type="ORF">LOD99_12942</name>
</gene>
<evidence type="ECO:0000259" key="3">
    <source>
        <dbReference type="Pfam" id="PF01207"/>
    </source>
</evidence>
<keyword evidence="5" id="KW-1185">Reference proteome</keyword>
<dbReference type="SUPFAM" id="SSF51395">
    <property type="entry name" value="FMN-linked oxidoreductases"/>
    <property type="match status" value="1"/>
</dbReference>
<keyword evidence="2" id="KW-0520">NAD</keyword>
<evidence type="ECO:0000313" key="4">
    <source>
        <dbReference type="EMBL" id="KAI6645679.1"/>
    </source>
</evidence>
<comment type="caution">
    <text evidence="4">The sequence shown here is derived from an EMBL/GenBank/DDBJ whole genome shotgun (WGS) entry which is preliminary data.</text>
</comment>
<sequence>MASKQTTTIINSAYEFYQKTLNSPKFILAPMVDQSELPFRMLCRNFGAQLCFTPMLHSGMFLKDKNYRAKNFTTVPKDRPLIVQFCANDPVILLEAARLVEDRCDGVDINLGCPQTQCRI</sequence>
<evidence type="ECO:0000256" key="2">
    <source>
        <dbReference type="ARBA" id="ARBA00023027"/>
    </source>
</evidence>
<dbReference type="AlphaFoldDB" id="A0AAV7JA02"/>
<dbReference type="Pfam" id="PF01207">
    <property type="entry name" value="Dus"/>
    <property type="match status" value="1"/>
</dbReference>
<accession>A0AAV7JA02</accession>
<dbReference type="Gene3D" id="3.20.20.70">
    <property type="entry name" value="Aldolase class I"/>
    <property type="match status" value="1"/>
</dbReference>
<reference evidence="4 5" key="1">
    <citation type="journal article" date="2023" name="BMC Biol.">
        <title>The compact genome of the sponge Oopsacas minuta (Hexactinellida) is lacking key metazoan core genes.</title>
        <authorList>
            <person name="Santini S."/>
            <person name="Schenkelaars Q."/>
            <person name="Jourda C."/>
            <person name="Duchesne M."/>
            <person name="Belahbib H."/>
            <person name="Rocher C."/>
            <person name="Selva M."/>
            <person name="Riesgo A."/>
            <person name="Vervoort M."/>
            <person name="Leys S.P."/>
            <person name="Kodjabachian L."/>
            <person name="Le Bivic A."/>
            <person name="Borchiellini C."/>
            <person name="Claverie J.M."/>
            <person name="Renard E."/>
        </authorList>
    </citation>
    <scope>NUCLEOTIDE SEQUENCE [LARGE SCALE GENOMIC DNA]</scope>
    <source>
        <strain evidence="4">SPO-2</strain>
    </source>
</reference>
<protein>
    <submittedName>
        <fullName evidence="4">tRNA-dihydrouridine(16/17) synthase -like</fullName>
    </submittedName>
</protein>
<dbReference type="InterPro" id="IPR035587">
    <property type="entry name" value="DUS-like_FMN-bd"/>
</dbReference>